<evidence type="ECO:0000256" key="1">
    <source>
        <dbReference type="ARBA" id="ARBA00008609"/>
    </source>
</evidence>
<dbReference type="Pfam" id="PF01571">
    <property type="entry name" value="GCV_T"/>
    <property type="match status" value="1"/>
</dbReference>
<feature type="domain" description="FAD dependent oxidoreductase" evidence="2">
    <location>
        <begin position="7"/>
        <end position="359"/>
    </location>
</feature>
<dbReference type="Pfam" id="PF01266">
    <property type="entry name" value="DAO"/>
    <property type="match status" value="1"/>
</dbReference>
<dbReference type="InterPro" id="IPR013977">
    <property type="entry name" value="GcvT_C"/>
</dbReference>
<dbReference type="InterPro" id="IPR036188">
    <property type="entry name" value="FAD/NAD-bd_sf"/>
</dbReference>
<comment type="caution">
    <text evidence="6">The sequence shown here is derived from an EMBL/GenBank/DDBJ whole genome shotgun (WGS) entry which is preliminary data.</text>
</comment>
<name>A0A537IML1_9BACT</name>
<feature type="domain" description="Aminomethyltransferase C-terminal" evidence="4">
    <location>
        <begin position="718"/>
        <end position="797"/>
    </location>
</feature>
<sequence length="805" mass="87675">MREEAQAVIIGGGVAGCSIAYHLTLMGWRDIVLVERGQLTGGSTHRAAGLIGQLRGTHNLTRMIMYSVELYGRLGQETGIDPDWRQVGSLRLASSPLRMEEIRRLVAQAKAFGLEVELLTPREALALCPIIGDRDLVGGAYIPTDGRIDPTGLAYALADGARSRGCEFHTQTGVTGIGVRNGRVHSVTTTQGTIRTPVVVSAAGVWSWHVGRIIGVAIPIVPIEHHYMMTVPFGVPRDLPTFRDQDLRVYGREEVGGLLVGGYEGNPVPCGPEPIPPDLDPAKMVPNWDHFETLARSASIRIPALNDVGIRKLMIGPEVFTPDGDFLLGESAEVRGFYIAGGTPGIAAGGGVGKAMAEWIIEGRPSLDLWRADIRRFGPHYADRAYAAARAVEVYARNYTVHLPLEEFESVRPLRTSPAYPRLVAQGAVFGEKAGWERPNWCKANEVDDSPGPAPSGWIRHNWSSAIPAEHVATRTAAGIFDFSSFSKFEVQGPGALGTLQWLTDNDLDKPVGAVTYTQMLNPRGGVECDLTITRLAPDRFFSVTGSAFGVHDLAWVRRHLPTDGSVAARDVTTELACFGLWGPRARDILQDVTDDDVSNGAFAYMTCREIRIAGVSVRALRVTYVGELGWELYVPIAGGLAVWDAIWEAGAPHSLRPVGYRAVDSLRLEKGYRYWSADVTPDYTPYEAGQGFCVKADRKDFQGREALLRQREQGLSRKLSCLILSDNTAHPLGNEPVTTDGRVVSRVTSGGIGYTVQESIAYAYLPMELTATGTEVKIELDGRSIAARVEREPRFDPTNSRIKA</sequence>
<dbReference type="InterPro" id="IPR006076">
    <property type="entry name" value="FAD-dep_OxRdtase"/>
</dbReference>
<evidence type="ECO:0000259" key="4">
    <source>
        <dbReference type="Pfam" id="PF08669"/>
    </source>
</evidence>
<comment type="similarity">
    <text evidence="1">Belongs to the GcvT family.</text>
</comment>
<feature type="domain" description="FAD dependent oxidoreductase central" evidence="5">
    <location>
        <begin position="362"/>
        <end position="417"/>
    </location>
</feature>
<accession>A0A537IML1</accession>
<evidence type="ECO:0000313" key="7">
    <source>
        <dbReference type="Proteomes" id="UP000318834"/>
    </source>
</evidence>
<dbReference type="PANTHER" id="PTHR43757">
    <property type="entry name" value="AMINOMETHYLTRANSFERASE"/>
    <property type="match status" value="1"/>
</dbReference>
<dbReference type="Proteomes" id="UP000318834">
    <property type="component" value="Unassembled WGS sequence"/>
</dbReference>
<dbReference type="InterPro" id="IPR029043">
    <property type="entry name" value="GcvT/YgfZ_C"/>
</dbReference>
<dbReference type="SUPFAM" id="SSF101790">
    <property type="entry name" value="Aminomethyltransferase beta-barrel domain"/>
    <property type="match status" value="1"/>
</dbReference>
<evidence type="ECO:0000259" key="2">
    <source>
        <dbReference type="Pfam" id="PF01266"/>
    </source>
</evidence>
<protein>
    <submittedName>
        <fullName evidence="6">FAD-dependent oxidoreductase</fullName>
    </submittedName>
</protein>
<dbReference type="EMBL" id="VBAP01000086">
    <property type="protein sequence ID" value="TMI72539.1"/>
    <property type="molecule type" value="Genomic_DNA"/>
</dbReference>
<dbReference type="Pfam" id="PF16350">
    <property type="entry name" value="FAO_M"/>
    <property type="match status" value="1"/>
</dbReference>
<dbReference type="SUPFAM" id="SSF54373">
    <property type="entry name" value="FAD-linked reductases, C-terminal domain"/>
    <property type="match status" value="1"/>
</dbReference>
<gene>
    <name evidence="6" type="ORF">E6H05_11075</name>
</gene>
<dbReference type="InterPro" id="IPR028896">
    <property type="entry name" value="GcvT/YgfZ/DmdA"/>
</dbReference>
<feature type="domain" description="GCVT N-terminal" evidence="3">
    <location>
        <begin position="420"/>
        <end position="698"/>
    </location>
</feature>
<dbReference type="AlphaFoldDB" id="A0A537IML1"/>
<dbReference type="InterPro" id="IPR027266">
    <property type="entry name" value="TrmE/GcvT-like"/>
</dbReference>
<dbReference type="Pfam" id="PF08669">
    <property type="entry name" value="GCV_T_C"/>
    <property type="match status" value="1"/>
</dbReference>
<organism evidence="6 7">
    <name type="scientific">Candidatus Segetimicrobium genomatis</name>
    <dbReference type="NCBI Taxonomy" id="2569760"/>
    <lineage>
        <taxon>Bacteria</taxon>
        <taxon>Bacillati</taxon>
        <taxon>Candidatus Sysuimicrobiota</taxon>
        <taxon>Candidatus Sysuimicrobiia</taxon>
        <taxon>Candidatus Sysuimicrobiales</taxon>
        <taxon>Candidatus Segetimicrobiaceae</taxon>
        <taxon>Candidatus Segetimicrobium</taxon>
    </lineage>
</organism>
<dbReference type="Gene3D" id="3.30.9.10">
    <property type="entry name" value="D-Amino Acid Oxidase, subunit A, domain 2"/>
    <property type="match status" value="1"/>
</dbReference>
<evidence type="ECO:0000259" key="5">
    <source>
        <dbReference type="Pfam" id="PF16350"/>
    </source>
</evidence>
<reference evidence="6 7" key="1">
    <citation type="journal article" date="2019" name="Nat. Microbiol.">
        <title>Mediterranean grassland soil C-N compound turnover is dependent on rainfall and depth, and is mediated by genomically divergent microorganisms.</title>
        <authorList>
            <person name="Diamond S."/>
            <person name="Andeer P.F."/>
            <person name="Li Z."/>
            <person name="Crits-Christoph A."/>
            <person name="Burstein D."/>
            <person name="Anantharaman K."/>
            <person name="Lane K.R."/>
            <person name="Thomas B.C."/>
            <person name="Pan C."/>
            <person name="Northen T.R."/>
            <person name="Banfield J.F."/>
        </authorList>
    </citation>
    <scope>NUCLEOTIDE SEQUENCE [LARGE SCALE GENOMIC DNA]</scope>
    <source>
        <strain evidence="6">NP_8</strain>
    </source>
</reference>
<evidence type="ECO:0000313" key="6">
    <source>
        <dbReference type="EMBL" id="TMI72539.1"/>
    </source>
</evidence>
<dbReference type="SUPFAM" id="SSF103025">
    <property type="entry name" value="Folate-binding domain"/>
    <property type="match status" value="1"/>
</dbReference>
<dbReference type="PROSITE" id="PS51257">
    <property type="entry name" value="PROKAR_LIPOPROTEIN"/>
    <property type="match status" value="1"/>
</dbReference>
<dbReference type="InterPro" id="IPR006222">
    <property type="entry name" value="GCVT_N"/>
</dbReference>
<dbReference type="Gene3D" id="3.30.70.1400">
    <property type="entry name" value="Aminomethyltransferase beta-barrel domains"/>
    <property type="match status" value="1"/>
</dbReference>
<dbReference type="Gene3D" id="3.30.1360.120">
    <property type="entry name" value="Probable tRNA modification gtpase trme, domain 1"/>
    <property type="match status" value="1"/>
</dbReference>
<evidence type="ECO:0000259" key="3">
    <source>
        <dbReference type="Pfam" id="PF01571"/>
    </source>
</evidence>
<dbReference type="Gene3D" id="3.50.50.60">
    <property type="entry name" value="FAD/NAD(P)-binding domain"/>
    <property type="match status" value="1"/>
</dbReference>
<dbReference type="Gene3D" id="2.40.30.110">
    <property type="entry name" value="Aminomethyltransferase beta-barrel domains"/>
    <property type="match status" value="1"/>
</dbReference>
<dbReference type="PANTHER" id="PTHR43757:SF15">
    <property type="entry name" value="PYRUVATE DEHYDROGENASE PHOSPHATASE REGULATORY SUBUNIT, MITOCHONDRIAL-LIKE"/>
    <property type="match status" value="1"/>
</dbReference>
<dbReference type="SUPFAM" id="SSF51905">
    <property type="entry name" value="FAD/NAD(P)-binding domain"/>
    <property type="match status" value="1"/>
</dbReference>
<proteinExistence type="inferred from homology"/>
<dbReference type="InterPro" id="IPR032503">
    <property type="entry name" value="FAO_M"/>
</dbReference>